<name>A0ABQ6M721_9STRA</name>
<protein>
    <submittedName>
        <fullName evidence="1">Uncharacterized protein</fullName>
    </submittedName>
</protein>
<sequence>RAPKPPPSAYASPSPLRLSPSSVAAALARLSSDPLLSPLISAHALRAPDLLPAEPPTFFVALLAEALGRSAAGLLPLIKNACEGKGKLKPKASFFTPTTTTTTSSSAPAGIQPSLILNEVPLEFWTRARIAGGCGLTPAARDRVLSLASLYATWSSPPPFASLAPAAVLALPPADNPASVKGLTLAGVGHALIRAFGHADVLPPGDPEVRKLLDVALGGGGEGAGGERRRVEAAGAWKGVRSVAALVIREAGRKGK</sequence>
<keyword evidence="2" id="KW-1185">Reference proteome</keyword>
<dbReference type="Proteomes" id="UP001165060">
    <property type="component" value="Unassembled WGS sequence"/>
</dbReference>
<gene>
    <name evidence="1" type="ORF">TeGR_g435</name>
</gene>
<proteinExistence type="predicted"/>
<evidence type="ECO:0000313" key="2">
    <source>
        <dbReference type="Proteomes" id="UP001165060"/>
    </source>
</evidence>
<comment type="caution">
    <text evidence="1">The sequence shown here is derived from an EMBL/GenBank/DDBJ whole genome shotgun (WGS) entry which is preliminary data.</text>
</comment>
<organism evidence="1 2">
    <name type="scientific">Tetraparma gracilis</name>
    <dbReference type="NCBI Taxonomy" id="2962635"/>
    <lineage>
        <taxon>Eukaryota</taxon>
        <taxon>Sar</taxon>
        <taxon>Stramenopiles</taxon>
        <taxon>Ochrophyta</taxon>
        <taxon>Bolidophyceae</taxon>
        <taxon>Parmales</taxon>
        <taxon>Triparmaceae</taxon>
        <taxon>Tetraparma</taxon>
    </lineage>
</organism>
<evidence type="ECO:0000313" key="1">
    <source>
        <dbReference type="EMBL" id="GMI20785.1"/>
    </source>
</evidence>
<feature type="non-terminal residue" evidence="1">
    <location>
        <position position="1"/>
    </location>
</feature>
<dbReference type="EMBL" id="BRYB01002510">
    <property type="protein sequence ID" value="GMI20785.1"/>
    <property type="molecule type" value="Genomic_DNA"/>
</dbReference>
<reference evidence="1 2" key="1">
    <citation type="journal article" date="2023" name="Commun. Biol.">
        <title>Genome analysis of Parmales, the sister group of diatoms, reveals the evolutionary specialization of diatoms from phago-mixotrophs to photoautotrophs.</title>
        <authorList>
            <person name="Ban H."/>
            <person name="Sato S."/>
            <person name="Yoshikawa S."/>
            <person name="Yamada K."/>
            <person name="Nakamura Y."/>
            <person name="Ichinomiya M."/>
            <person name="Sato N."/>
            <person name="Blanc-Mathieu R."/>
            <person name="Endo H."/>
            <person name="Kuwata A."/>
            <person name="Ogata H."/>
        </authorList>
    </citation>
    <scope>NUCLEOTIDE SEQUENCE [LARGE SCALE GENOMIC DNA]</scope>
</reference>
<accession>A0ABQ6M721</accession>